<dbReference type="PANTHER" id="PTHR34001:SF3">
    <property type="entry name" value="BLL7405 PROTEIN"/>
    <property type="match status" value="1"/>
</dbReference>
<dbReference type="InterPro" id="IPR027385">
    <property type="entry name" value="Beta-barrel_OMP"/>
</dbReference>
<comment type="subcellular location">
    <subcellularLocation>
        <location evidence="1">Cell outer membrane</location>
    </subcellularLocation>
</comment>
<evidence type="ECO:0000256" key="1">
    <source>
        <dbReference type="ARBA" id="ARBA00004442"/>
    </source>
</evidence>
<evidence type="ECO:0000256" key="5">
    <source>
        <dbReference type="ARBA" id="ARBA00038306"/>
    </source>
</evidence>
<dbReference type="Gene3D" id="2.40.160.20">
    <property type="match status" value="1"/>
</dbReference>
<evidence type="ECO:0000313" key="8">
    <source>
        <dbReference type="EMBL" id="GJE55170.1"/>
    </source>
</evidence>
<feature type="signal peptide" evidence="6">
    <location>
        <begin position="1"/>
        <end position="22"/>
    </location>
</feature>
<reference evidence="8" key="1">
    <citation type="journal article" date="2021" name="Front. Microbiol.">
        <title>Comprehensive Comparative Genomics and Phenotyping of Methylobacterium Species.</title>
        <authorList>
            <person name="Alessa O."/>
            <person name="Ogura Y."/>
            <person name="Fujitani Y."/>
            <person name="Takami H."/>
            <person name="Hayashi T."/>
            <person name="Sahin N."/>
            <person name="Tani A."/>
        </authorList>
    </citation>
    <scope>NUCLEOTIDE SEQUENCE</scope>
    <source>
        <strain evidence="8">DSM 23674</strain>
    </source>
</reference>
<accession>A0ABQ4TMB3</accession>
<evidence type="ECO:0000256" key="6">
    <source>
        <dbReference type="SAM" id="SignalP"/>
    </source>
</evidence>
<keyword evidence="2 6" id="KW-0732">Signal</keyword>
<evidence type="ECO:0000256" key="3">
    <source>
        <dbReference type="ARBA" id="ARBA00023136"/>
    </source>
</evidence>
<protein>
    <recommendedName>
        <fullName evidence="7">Outer membrane protein beta-barrel domain-containing protein</fullName>
    </recommendedName>
</protein>
<keyword evidence="3" id="KW-0472">Membrane</keyword>
<feature type="chain" id="PRO_5046537181" description="Outer membrane protein beta-barrel domain-containing protein" evidence="6">
    <location>
        <begin position="23"/>
        <end position="306"/>
    </location>
</feature>
<evidence type="ECO:0000256" key="2">
    <source>
        <dbReference type="ARBA" id="ARBA00022729"/>
    </source>
</evidence>
<dbReference type="InterPro" id="IPR051692">
    <property type="entry name" value="OMP-like"/>
</dbReference>
<dbReference type="InterPro" id="IPR011250">
    <property type="entry name" value="OMP/PagP_B-barrel"/>
</dbReference>
<comment type="caution">
    <text evidence="8">The sequence shown here is derived from an EMBL/GenBank/DDBJ whole genome shotgun (WGS) entry which is preliminary data.</text>
</comment>
<dbReference type="PANTHER" id="PTHR34001">
    <property type="entry name" value="BLL7405 PROTEIN"/>
    <property type="match status" value="1"/>
</dbReference>
<reference evidence="8" key="2">
    <citation type="submission" date="2021-08" db="EMBL/GenBank/DDBJ databases">
        <authorList>
            <person name="Tani A."/>
            <person name="Ola A."/>
            <person name="Ogura Y."/>
            <person name="Katsura K."/>
            <person name="Hayashi T."/>
        </authorList>
    </citation>
    <scope>NUCLEOTIDE SEQUENCE</scope>
    <source>
        <strain evidence="8">DSM 23674</strain>
    </source>
</reference>
<evidence type="ECO:0000256" key="4">
    <source>
        <dbReference type="ARBA" id="ARBA00023237"/>
    </source>
</evidence>
<keyword evidence="9" id="KW-1185">Reference proteome</keyword>
<dbReference type="RefSeq" id="WP_238231552.1">
    <property type="nucleotide sequence ID" value="NZ_BPRA01000007.1"/>
</dbReference>
<gene>
    <name evidence="8" type="ORF">EKPJFOCH_1658</name>
</gene>
<dbReference type="Proteomes" id="UP001055101">
    <property type="component" value="Unassembled WGS sequence"/>
</dbReference>
<evidence type="ECO:0000313" key="9">
    <source>
        <dbReference type="Proteomes" id="UP001055101"/>
    </source>
</evidence>
<proteinExistence type="inferred from homology"/>
<dbReference type="PROSITE" id="PS51257">
    <property type="entry name" value="PROKAR_LIPOPROTEIN"/>
    <property type="match status" value="1"/>
</dbReference>
<dbReference type="SUPFAM" id="SSF56925">
    <property type="entry name" value="OMPA-like"/>
    <property type="match status" value="1"/>
</dbReference>
<dbReference type="EMBL" id="BPRA01000007">
    <property type="protein sequence ID" value="GJE55170.1"/>
    <property type="molecule type" value="Genomic_DNA"/>
</dbReference>
<name>A0ABQ4TMB3_9HYPH</name>
<dbReference type="Pfam" id="PF13505">
    <property type="entry name" value="OMP_b-brl"/>
    <property type="match status" value="1"/>
</dbReference>
<evidence type="ECO:0000259" key="7">
    <source>
        <dbReference type="Pfam" id="PF13505"/>
    </source>
</evidence>
<feature type="domain" description="Outer membrane protein beta-barrel" evidence="7">
    <location>
        <begin position="44"/>
        <end position="306"/>
    </location>
</feature>
<keyword evidence="4" id="KW-0998">Cell outer membrane</keyword>
<organism evidence="8 9">
    <name type="scientific">Methylobacterium thuringiense</name>
    <dbReference type="NCBI Taxonomy" id="1003091"/>
    <lineage>
        <taxon>Bacteria</taxon>
        <taxon>Pseudomonadati</taxon>
        <taxon>Pseudomonadota</taxon>
        <taxon>Alphaproteobacteria</taxon>
        <taxon>Hyphomicrobiales</taxon>
        <taxon>Methylobacteriaceae</taxon>
        <taxon>Methylobacterium</taxon>
    </lineage>
</organism>
<comment type="similarity">
    <text evidence="5">Belongs to the Omp25/RopB family.</text>
</comment>
<sequence length="306" mass="33118">MRTLTIGFLAATTLGCLSTAQAADLDYDYLRGPEYEPVTTQIIDWSGAYVGGHGGYSSGAFGFNNVAQQTVANNLRQTVIEKELSVSSLLHVQDVRKGGNSFGAFAGYNFQFDEAVVGIEFDYTRFDTQGLSGDAIGRQAVTSDGWQNFYSLSDTSTTKVRDFGTIRARAGYAIENFLPYVTGGFAIGRAQISDDVGIQTYGYDAKTYAANKALTDSTKAVTVNQYGYNPTTFNQNNPDGSKPLPMEFFGKSKTKVVGGITLGAGLEYAITSNILLRGEYQYVLLNDFDGHKVNINTVRGGAAYKF</sequence>